<name>A0A4P9WRW8_9FUNG</name>
<dbReference type="OrthoDB" id="10065496at2759"/>
<gene>
    <name evidence="2" type="ORF">BDK51DRAFT_21401</name>
</gene>
<dbReference type="Proteomes" id="UP000269721">
    <property type="component" value="Unassembled WGS sequence"/>
</dbReference>
<organism evidence="2 3">
    <name type="scientific">Blyttiomyces helicus</name>
    <dbReference type="NCBI Taxonomy" id="388810"/>
    <lineage>
        <taxon>Eukaryota</taxon>
        <taxon>Fungi</taxon>
        <taxon>Fungi incertae sedis</taxon>
        <taxon>Chytridiomycota</taxon>
        <taxon>Chytridiomycota incertae sedis</taxon>
        <taxon>Chytridiomycetes</taxon>
        <taxon>Chytridiomycetes incertae sedis</taxon>
        <taxon>Blyttiomyces</taxon>
    </lineage>
</organism>
<sequence>WETVIPQLLARLDHPEPFVRRQLTILICRIGAASPHLVVYHAVVESQPDSSQQAETSASYSRDAYHQILASLQQTGSATLVSQVQKMIFELQRATVLWEEMWLNKLTHLQNDVAKRIDRFDADSARIFANGKLSDRERNTLAKTGRVSIVAPIVRAIEAMCAMTTRAEPGTPHEKWFHATYKVPIEEALAALAGSGDLKEAWKMFKQVCVCFVDSGPFALMSMAC</sequence>
<accession>A0A4P9WRW8</accession>
<evidence type="ECO:0000259" key="1">
    <source>
        <dbReference type="PROSITE" id="PS51189"/>
    </source>
</evidence>
<keyword evidence="3" id="KW-1185">Reference proteome</keyword>
<dbReference type="InterPro" id="IPR014009">
    <property type="entry name" value="PIK_FAT"/>
</dbReference>
<evidence type="ECO:0000313" key="2">
    <source>
        <dbReference type="EMBL" id="RKO94050.1"/>
    </source>
</evidence>
<dbReference type="GO" id="GO:0005634">
    <property type="term" value="C:nucleus"/>
    <property type="evidence" value="ECO:0007669"/>
    <property type="project" value="TreeGrafter"/>
</dbReference>
<evidence type="ECO:0000313" key="3">
    <source>
        <dbReference type="Proteomes" id="UP000269721"/>
    </source>
</evidence>
<dbReference type="InterPro" id="IPR050517">
    <property type="entry name" value="DDR_Repair_Kinase"/>
</dbReference>
<feature type="non-terminal residue" evidence="2">
    <location>
        <position position="1"/>
    </location>
</feature>
<dbReference type="AlphaFoldDB" id="A0A4P9WRW8"/>
<protein>
    <recommendedName>
        <fullName evidence="1">FAT domain-containing protein</fullName>
    </recommendedName>
</protein>
<reference evidence="3" key="1">
    <citation type="journal article" date="2018" name="Nat. Microbiol.">
        <title>Leveraging single-cell genomics to expand the fungal tree of life.</title>
        <authorList>
            <person name="Ahrendt S.R."/>
            <person name="Quandt C.A."/>
            <person name="Ciobanu D."/>
            <person name="Clum A."/>
            <person name="Salamov A."/>
            <person name="Andreopoulos B."/>
            <person name="Cheng J.F."/>
            <person name="Woyke T."/>
            <person name="Pelin A."/>
            <person name="Henrissat B."/>
            <person name="Reynolds N.K."/>
            <person name="Benny G.L."/>
            <person name="Smith M.E."/>
            <person name="James T.Y."/>
            <person name="Grigoriev I.V."/>
        </authorList>
    </citation>
    <scope>NUCLEOTIDE SEQUENCE [LARGE SCALE GENOMIC DNA]</scope>
</reference>
<dbReference type="PANTHER" id="PTHR11139">
    <property type="entry name" value="ATAXIA TELANGIECTASIA MUTATED ATM -RELATED"/>
    <property type="match status" value="1"/>
</dbReference>
<proteinExistence type="predicted"/>
<dbReference type="GO" id="GO:0004674">
    <property type="term" value="F:protein serine/threonine kinase activity"/>
    <property type="evidence" value="ECO:0007669"/>
    <property type="project" value="TreeGrafter"/>
</dbReference>
<dbReference type="SMART" id="SM01345">
    <property type="entry name" value="Rapamycin_bind"/>
    <property type="match status" value="1"/>
</dbReference>
<feature type="domain" description="FAT" evidence="1">
    <location>
        <begin position="1"/>
        <end position="48"/>
    </location>
</feature>
<dbReference type="PROSITE" id="PS51189">
    <property type="entry name" value="FAT"/>
    <property type="match status" value="1"/>
</dbReference>
<dbReference type="EMBL" id="KZ994030">
    <property type="protein sequence ID" value="RKO94050.1"/>
    <property type="molecule type" value="Genomic_DNA"/>
</dbReference>